<sequence length="70" mass="7670">MAAAGPLVICKVVNSSPMLAKLKKHHDHSLVPFTCGDFACLCIARGGENSHQKSKIFACFMRIAHLNQYL</sequence>
<evidence type="ECO:0000313" key="1">
    <source>
        <dbReference type="EMBL" id="KAJ8027572.1"/>
    </source>
</evidence>
<accession>A0A9Q1BJ63</accession>
<reference evidence="1" key="1">
    <citation type="submission" date="2021-10" db="EMBL/GenBank/DDBJ databases">
        <title>Tropical sea cucumber genome reveals ecological adaptation and Cuvierian tubules defense mechanism.</title>
        <authorList>
            <person name="Chen T."/>
        </authorList>
    </citation>
    <scope>NUCLEOTIDE SEQUENCE</scope>
    <source>
        <strain evidence="1">Nanhai2018</strain>
        <tissue evidence="1">Muscle</tissue>
    </source>
</reference>
<organism evidence="1 2">
    <name type="scientific">Holothuria leucospilota</name>
    <name type="common">Black long sea cucumber</name>
    <name type="synonym">Mertensiothuria leucospilota</name>
    <dbReference type="NCBI Taxonomy" id="206669"/>
    <lineage>
        <taxon>Eukaryota</taxon>
        <taxon>Metazoa</taxon>
        <taxon>Echinodermata</taxon>
        <taxon>Eleutherozoa</taxon>
        <taxon>Echinozoa</taxon>
        <taxon>Holothuroidea</taxon>
        <taxon>Aspidochirotacea</taxon>
        <taxon>Aspidochirotida</taxon>
        <taxon>Holothuriidae</taxon>
        <taxon>Holothuria</taxon>
    </lineage>
</organism>
<comment type="caution">
    <text evidence="1">The sequence shown here is derived from an EMBL/GenBank/DDBJ whole genome shotgun (WGS) entry which is preliminary data.</text>
</comment>
<proteinExistence type="predicted"/>
<dbReference type="Proteomes" id="UP001152320">
    <property type="component" value="Chromosome 16"/>
</dbReference>
<protein>
    <submittedName>
        <fullName evidence="1">Uncharacterized protein</fullName>
    </submittedName>
</protein>
<dbReference type="AlphaFoldDB" id="A0A9Q1BJ63"/>
<keyword evidence="2" id="KW-1185">Reference proteome</keyword>
<gene>
    <name evidence="1" type="ORF">HOLleu_32746</name>
</gene>
<name>A0A9Q1BJ63_HOLLE</name>
<evidence type="ECO:0000313" key="2">
    <source>
        <dbReference type="Proteomes" id="UP001152320"/>
    </source>
</evidence>
<dbReference type="EMBL" id="JAIZAY010000016">
    <property type="protein sequence ID" value="KAJ8027572.1"/>
    <property type="molecule type" value="Genomic_DNA"/>
</dbReference>